<protein>
    <recommendedName>
        <fullName evidence="9">C2H2-type domain-containing protein</fullName>
    </recommendedName>
</protein>
<dbReference type="OrthoDB" id="6354171at2759"/>
<dbReference type="InterPro" id="IPR055186">
    <property type="entry name" value="C2H2-2nd_BIRD-IDD"/>
</dbReference>
<sequence>MVEFESSALIAVPTASEEASVSSSDPDAEVIALSPKSLLATNRFVCEICSKGFQRDQNLQLHRRGHNLPWKLRQRTGTEVRKRVYVCPEPTCVHHDPKRALGDLTGIKKHFCRKHGEKKWKCERCAKKYAVQSDWKAHMKTCGTKEYRCDCGTLFSRRDSFITHRAFCDALAQESARSAENLAIANSEGSLKIQTVVAASSSSSPPPPPLTPSTGVLSPVLSIQSSEAPENLTAGLVQQPVAAALTTTTTAAAGSSTTSGNTLNSNSGVFASIFASSSSAPAGLPQSSQSPSSYSDMICAMAGSEQYRTEQPMSLSLSSSLYLSNPTASSLFPATSHEHHRAHQPPALSATALLQKAAQMGATGSGSSFLRGLGLELPSSENRTTTSATSATHQWNNHVKAEGNSMASGLGLGLPTDGPDLMMGPSSIYGNRPTTLDLFGLGVGDGGASTAGFSALLTSMGGGIDVAAAAAVFGGVNSNEESWEGPSERKPSLL</sequence>
<keyword evidence="3 8" id="KW-0863">Zinc-finger</keyword>
<evidence type="ECO:0000313" key="10">
    <source>
        <dbReference type="EMBL" id="KAE9458571.1"/>
    </source>
</evidence>
<dbReference type="SUPFAM" id="SSF57667">
    <property type="entry name" value="beta-beta-alpha zinc fingers"/>
    <property type="match status" value="1"/>
</dbReference>
<dbReference type="Pfam" id="PF22992">
    <property type="entry name" value="C2CH-4th_BIRD-IDD"/>
    <property type="match status" value="1"/>
</dbReference>
<dbReference type="InterPro" id="IPR055187">
    <property type="entry name" value="C2CH-3rd_BIRD-IDD"/>
</dbReference>
<dbReference type="Pfam" id="PF22995">
    <property type="entry name" value="C2CH-3rd_BIRD-IDD"/>
    <property type="match status" value="1"/>
</dbReference>
<dbReference type="EMBL" id="QEFC01001246">
    <property type="protein sequence ID" value="KAE9458571.1"/>
    <property type="molecule type" value="Genomic_DNA"/>
</dbReference>
<gene>
    <name evidence="10" type="ORF">C3L33_09526</name>
</gene>
<evidence type="ECO:0000256" key="6">
    <source>
        <dbReference type="ARBA" id="ARBA00023125"/>
    </source>
</evidence>
<dbReference type="FunFam" id="3.30.160.60:FF:000554">
    <property type="entry name" value="protein indeterminate-domain 12-like"/>
    <property type="match status" value="1"/>
</dbReference>
<feature type="non-terminal residue" evidence="10">
    <location>
        <position position="1"/>
    </location>
</feature>
<proteinExistence type="predicted"/>
<accession>A0A6A4LQ03</accession>
<keyword evidence="5" id="KW-0805">Transcription regulation</keyword>
<dbReference type="Proteomes" id="UP000428333">
    <property type="component" value="Linkage Group LG05"/>
</dbReference>
<evidence type="ECO:0000256" key="3">
    <source>
        <dbReference type="ARBA" id="ARBA00022771"/>
    </source>
</evidence>
<keyword evidence="11" id="KW-1185">Reference proteome</keyword>
<dbReference type="PROSITE" id="PS50157">
    <property type="entry name" value="ZINC_FINGER_C2H2_2"/>
    <property type="match status" value="1"/>
</dbReference>
<dbReference type="InterPro" id="IPR031140">
    <property type="entry name" value="IDD1-16"/>
</dbReference>
<evidence type="ECO:0000256" key="8">
    <source>
        <dbReference type="PROSITE-ProRule" id="PRU00042"/>
    </source>
</evidence>
<evidence type="ECO:0000256" key="2">
    <source>
        <dbReference type="ARBA" id="ARBA00022737"/>
    </source>
</evidence>
<keyword evidence="4" id="KW-0862">Zinc</keyword>
<dbReference type="AlphaFoldDB" id="A0A6A4LQ03"/>
<dbReference type="InterPro" id="IPR013087">
    <property type="entry name" value="Znf_C2H2_type"/>
</dbReference>
<dbReference type="SMART" id="SM00355">
    <property type="entry name" value="ZnF_C2H2"/>
    <property type="match status" value="3"/>
</dbReference>
<reference evidence="10 11" key="1">
    <citation type="journal article" date="2019" name="Genome Biol. Evol.">
        <title>The Rhododendron genome and chromosomal organization provide insight into shared whole-genome duplications across the heath family (Ericaceae).</title>
        <authorList>
            <person name="Soza V.L."/>
            <person name="Lindsley D."/>
            <person name="Waalkes A."/>
            <person name="Ramage E."/>
            <person name="Patwardhan R.P."/>
            <person name="Burton J.N."/>
            <person name="Adey A."/>
            <person name="Kumar A."/>
            <person name="Qiu R."/>
            <person name="Shendure J."/>
            <person name="Hall B."/>
        </authorList>
    </citation>
    <scope>NUCLEOTIDE SEQUENCE [LARGE SCALE GENOMIC DNA]</scope>
    <source>
        <strain evidence="10">RSF 1966-606</strain>
    </source>
</reference>
<dbReference type="GO" id="GO:0005634">
    <property type="term" value="C:nucleus"/>
    <property type="evidence" value="ECO:0007669"/>
    <property type="project" value="TreeGrafter"/>
</dbReference>
<keyword evidence="2" id="KW-0677">Repeat</keyword>
<evidence type="ECO:0000259" key="9">
    <source>
        <dbReference type="PROSITE" id="PS50157"/>
    </source>
</evidence>
<keyword evidence="7" id="KW-0804">Transcription</keyword>
<evidence type="ECO:0000256" key="5">
    <source>
        <dbReference type="ARBA" id="ARBA00023015"/>
    </source>
</evidence>
<dbReference type="InterPro" id="IPR036236">
    <property type="entry name" value="Znf_C2H2_sf"/>
</dbReference>
<evidence type="ECO:0000256" key="1">
    <source>
        <dbReference type="ARBA" id="ARBA00022723"/>
    </source>
</evidence>
<dbReference type="Pfam" id="PF22996">
    <property type="entry name" value="C2H2-2nd_BIRD-IDD"/>
    <property type="match status" value="1"/>
</dbReference>
<comment type="caution">
    <text evidence="10">The sequence shown here is derived from an EMBL/GenBank/DDBJ whole genome shotgun (WGS) entry which is preliminary data.</text>
</comment>
<keyword evidence="6" id="KW-0238">DNA-binding</keyword>
<dbReference type="Gene3D" id="3.30.160.60">
    <property type="entry name" value="Classic Zinc Finger"/>
    <property type="match status" value="2"/>
</dbReference>
<feature type="domain" description="C2H2-type" evidence="9">
    <location>
        <begin position="44"/>
        <end position="66"/>
    </location>
</feature>
<dbReference type="InterPro" id="IPR055185">
    <property type="entry name" value="C2CH-4th_BIRD-IDD"/>
</dbReference>
<dbReference type="PANTHER" id="PTHR10593">
    <property type="entry name" value="SERINE/THREONINE-PROTEIN KINASE RIO"/>
    <property type="match status" value="1"/>
</dbReference>
<dbReference type="GO" id="GO:0003700">
    <property type="term" value="F:DNA-binding transcription factor activity"/>
    <property type="evidence" value="ECO:0007669"/>
    <property type="project" value="TreeGrafter"/>
</dbReference>
<evidence type="ECO:0000313" key="11">
    <source>
        <dbReference type="Proteomes" id="UP000428333"/>
    </source>
</evidence>
<evidence type="ECO:0000256" key="4">
    <source>
        <dbReference type="ARBA" id="ARBA00022833"/>
    </source>
</evidence>
<dbReference type="PROSITE" id="PS00028">
    <property type="entry name" value="ZINC_FINGER_C2H2_1"/>
    <property type="match status" value="1"/>
</dbReference>
<keyword evidence="1" id="KW-0479">Metal-binding</keyword>
<dbReference type="GO" id="GO:0003677">
    <property type="term" value="F:DNA binding"/>
    <property type="evidence" value="ECO:0007669"/>
    <property type="project" value="UniProtKB-KW"/>
</dbReference>
<dbReference type="FunFam" id="3.30.160.60:FF:000131">
    <property type="entry name" value="protein indeterminate-domain 5, chloroplastic-like"/>
    <property type="match status" value="1"/>
</dbReference>
<evidence type="ECO:0000256" key="7">
    <source>
        <dbReference type="ARBA" id="ARBA00023163"/>
    </source>
</evidence>
<name>A0A6A4LQ03_9ERIC</name>
<dbReference type="PANTHER" id="PTHR10593:SF246">
    <property type="entry name" value="PROTEIN INDETERMINATE-DOMAIN 2-LIKE ISOFORM X1"/>
    <property type="match status" value="1"/>
</dbReference>
<dbReference type="Pfam" id="PF00096">
    <property type="entry name" value="zf-C2H2"/>
    <property type="match status" value="1"/>
</dbReference>
<dbReference type="GO" id="GO:0008270">
    <property type="term" value="F:zinc ion binding"/>
    <property type="evidence" value="ECO:0007669"/>
    <property type="project" value="UniProtKB-KW"/>
</dbReference>
<organism evidence="10 11">
    <name type="scientific">Rhododendron williamsianum</name>
    <dbReference type="NCBI Taxonomy" id="262921"/>
    <lineage>
        <taxon>Eukaryota</taxon>
        <taxon>Viridiplantae</taxon>
        <taxon>Streptophyta</taxon>
        <taxon>Embryophyta</taxon>
        <taxon>Tracheophyta</taxon>
        <taxon>Spermatophyta</taxon>
        <taxon>Magnoliopsida</taxon>
        <taxon>eudicotyledons</taxon>
        <taxon>Gunneridae</taxon>
        <taxon>Pentapetalae</taxon>
        <taxon>asterids</taxon>
        <taxon>Ericales</taxon>
        <taxon>Ericaceae</taxon>
        <taxon>Ericoideae</taxon>
        <taxon>Rhodoreae</taxon>
        <taxon>Rhododendron</taxon>
    </lineage>
</organism>